<name>A0ABX0AFF4_9GAMM</name>
<evidence type="ECO:0000256" key="1">
    <source>
        <dbReference type="SAM" id="MobiDB-lite"/>
    </source>
</evidence>
<comment type="caution">
    <text evidence="2">The sequence shown here is derived from an EMBL/GenBank/DDBJ whole genome shotgun (WGS) entry which is preliminary data.</text>
</comment>
<feature type="region of interest" description="Disordered" evidence="1">
    <location>
        <begin position="1"/>
        <end position="27"/>
    </location>
</feature>
<organism evidence="2 3">
    <name type="scientific">Pseudoxanthomonas gei</name>
    <dbReference type="NCBI Taxonomy" id="1383030"/>
    <lineage>
        <taxon>Bacteria</taxon>
        <taxon>Pseudomonadati</taxon>
        <taxon>Pseudomonadota</taxon>
        <taxon>Gammaproteobacteria</taxon>
        <taxon>Lysobacterales</taxon>
        <taxon>Lysobacteraceae</taxon>
        <taxon>Pseudoxanthomonas</taxon>
    </lineage>
</organism>
<sequence length="75" mass="8423">MERSEAPRISTELEPDKATQARKPGDIPGRLSRTETFLYNGARCIDRVLDQWQDRPLRSFAVTACVLALASVIPH</sequence>
<keyword evidence="3" id="KW-1185">Reference proteome</keyword>
<proteinExistence type="predicted"/>
<dbReference type="EMBL" id="QOVG01000006">
    <property type="protein sequence ID" value="NDK39337.1"/>
    <property type="molecule type" value="Genomic_DNA"/>
</dbReference>
<gene>
    <name evidence="2" type="ORF">DT603_10835</name>
</gene>
<feature type="compositionally biased region" description="Basic and acidic residues" evidence="1">
    <location>
        <begin position="14"/>
        <end position="25"/>
    </location>
</feature>
<accession>A0ABX0AFF4</accession>
<protein>
    <recommendedName>
        <fullName evidence="4">Transposase DDE domain-containing protein</fullName>
    </recommendedName>
</protein>
<dbReference type="Proteomes" id="UP001429354">
    <property type="component" value="Unassembled WGS sequence"/>
</dbReference>
<evidence type="ECO:0000313" key="3">
    <source>
        <dbReference type="Proteomes" id="UP001429354"/>
    </source>
</evidence>
<evidence type="ECO:0000313" key="2">
    <source>
        <dbReference type="EMBL" id="NDK39337.1"/>
    </source>
</evidence>
<dbReference type="RefSeq" id="WP_162349901.1">
    <property type="nucleotide sequence ID" value="NZ_QOVG01000006.1"/>
</dbReference>
<reference evidence="2 3" key="1">
    <citation type="submission" date="2018-07" db="EMBL/GenBank/DDBJ databases">
        <title>Whole genome Sequencing of Pseudoxanthomonas gei KCTC 32298 (T).</title>
        <authorList>
            <person name="Kumar S."/>
            <person name="Bansal K."/>
            <person name="Kaur A."/>
            <person name="Patil P."/>
            <person name="Sharma S."/>
            <person name="Patil P.B."/>
        </authorList>
    </citation>
    <scope>NUCLEOTIDE SEQUENCE [LARGE SCALE GENOMIC DNA]</scope>
    <source>
        <strain evidence="2 3">KCTC 32298</strain>
    </source>
</reference>
<evidence type="ECO:0008006" key="4">
    <source>
        <dbReference type="Google" id="ProtNLM"/>
    </source>
</evidence>